<dbReference type="AlphaFoldDB" id="M3VCJ9"/>
<gene>
    <name evidence="1" type="ORF">GM1_110_00010</name>
</gene>
<protein>
    <submittedName>
        <fullName evidence="1">Uncharacterized protein</fullName>
    </submittedName>
</protein>
<dbReference type="EMBL" id="BAOP01000110">
    <property type="protein sequence ID" value="GAC82143.1"/>
    <property type="molecule type" value="Genomic_DNA"/>
</dbReference>
<dbReference type="Proteomes" id="UP000035009">
    <property type="component" value="Unassembled WGS sequence"/>
</dbReference>
<evidence type="ECO:0000313" key="2">
    <source>
        <dbReference type="Proteomes" id="UP000035009"/>
    </source>
</evidence>
<keyword evidence="2" id="KW-1185">Reference proteome</keyword>
<feature type="non-terminal residue" evidence="1">
    <location>
        <position position="1"/>
    </location>
</feature>
<evidence type="ECO:0000313" key="1">
    <source>
        <dbReference type="EMBL" id="GAC82143.1"/>
    </source>
</evidence>
<proteinExistence type="predicted"/>
<organism evidence="1 2">
    <name type="scientific">Gordonia malaquae NBRC 108250</name>
    <dbReference type="NCBI Taxonomy" id="1223542"/>
    <lineage>
        <taxon>Bacteria</taxon>
        <taxon>Bacillati</taxon>
        <taxon>Actinomycetota</taxon>
        <taxon>Actinomycetes</taxon>
        <taxon>Mycobacteriales</taxon>
        <taxon>Gordoniaceae</taxon>
        <taxon>Gordonia</taxon>
    </lineage>
</organism>
<accession>M3VCJ9</accession>
<sequence>ALYDNNFRLDAMPGMSVADVRSKLGGAVKNVHSVPMGKQSRPAPTTDDQAIVVAACANLDHGKGTEVWLRVVDTREQGQPTKMDVDRWRNEMRRASVSGPPDWARGCTDLAVSVASEH</sequence>
<reference evidence="1 2" key="1">
    <citation type="submission" date="2013-02" db="EMBL/GenBank/DDBJ databases">
        <title>Whole genome shotgun sequence of Gordonia malaquae NBRC 108250.</title>
        <authorList>
            <person name="Yoshida I."/>
            <person name="Hosoyama A."/>
            <person name="Tsuchikane K."/>
            <person name="Ando Y."/>
            <person name="Baba S."/>
            <person name="Ohji S."/>
            <person name="Hamada M."/>
            <person name="Tamura T."/>
            <person name="Yamazoe A."/>
            <person name="Yamazaki S."/>
            <person name="Fujita N."/>
        </authorList>
    </citation>
    <scope>NUCLEOTIDE SEQUENCE [LARGE SCALE GENOMIC DNA]</scope>
    <source>
        <strain evidence="1 2">NBRC 108250</strain>
    </source>
</reference>
<name>M3VCJ9_GORML</name>
<comment type="caution">
    <text evidence="1">The sequence shown here is derived from an EMBL/GenBank/DDBJ whole genome shotgun (WGS) entry which is preliminary data.</text>
</comment>